<organism evidence="2 3">
    <name type="scientific">Caenorhabditis auriculariae</name>
    <dbReference type="NCBI Taxonomy" id="2777116"/>
    <lineage>
        <taxon>Eukaryota</taxon>
        <taxon>Metazoa</taxon>
        <taxon>Ecdysozoa</taxon>
        <taxon>Nematoda</taxon>
        <taxon>Chromadorea</taxon>
        <taxon>Rhabditida</taxon>
        <taxon>Rhabditina</taxon>
        <taxon>Rhabditomorpha</taxon>
        <taxon>Rhabditoidea</taxon>
        <taxon>Rhabditidae</taxon>
        <taxon>Peloderinae</taxon>
        <taxon>Caenorhabditis</taxon>
    </lineage>
</organism>
<feature type="region of interest" description="Disordered" evidence="1">
    <location>
        <begin position="87"/>
        <end position="121"/>
    </location>
</feature>
<gene>
    <name evidence="2" type="ORF">CAUJ_LOCUS13481</name>
</gene>
<comment type="caution">
    <text evidence="2">The sequence shown here is derived from an EMBL/GenBank/DDBJ whole genome shotgun (WGS) entry which is preliminary data.</text>
</comment>
<dbReference type="Proteomes" id="UP000835052">
    <property type="component" value="Unassembled WGS sequence"/>
</dbReference>
<reference evidence="2" key="1">
    <citation type="submission" date="2020-10" db="EMBL/GenBank/DDBJ databases">
        <authorList>
            <person name="Kikuchi T."/>
        </authorList>
    </citation>
    <scope>NUCLEOTIDE SEQUENCE</scope>
    <source>
        <strain evidence="2">NKZ352</strain>
    </source>
</reference>
<accession>A0A8S1HRT3</accession>
<protein>
    <submittedName>
        <fullName evidence="2">Uncharacterized protein</fullName>
    </submittedName>
</protein>
<sequence>MKRQHFSNKKKIKMDAAKKRNLREIMKCLDIPPTEAVKENVAVPPTAPVARLLPRSQNVRKRKAQFDRMTEEACKKMITMENDIPRAKLPDETNGVKSGSPPRRPANPTIGKSTADIKAQQSRACVKRIADILMGVREKSDKPREMKRSTALPVKSSAEPHIKTEQNSVASSIERVIANARAPLPTPGTAKPVLPVKESIPISPEVLRLPPSNRAPVRQNNATFAPQLNEKMPFFEATRTFYLGLAQLSLQAPGKVSNTKKAALERISNALLGIKEREYQGVL</sequence>
<evidence type="ECO:0000256" key="1">
    <source>
        <dbReference type="SAM" id="MobiDB-lite"/>
    </source>
</evidence>
<dbReference type="EMBL" id="CAJGYM010000098">
    <property type="protein sequence ID" value="CAD6197572.1"/>
    <property type="molecule type" value="Genomic_DNA"/>
</dbReference>
<dbReference type="AlphaFoldDB" id="A0A8S1HRT3"/>
<evidence type="ECO:0000313" key="2">
    <source>
        <dbReference type="EMBL" id="CAD6197572.1"/>
    </source>
</evidence>
<keyword evidence="3" id="KW-1185">Reference proteome</keyword>
<proteinExistence type="predicted"/>
<feature type="region of interest" description="Disordered" evidence="1">
    <location>
        <begin position="138"/>
        <end position="167"/>
    </location>
</feature>
<feature type="compositionally biased region" description="Basic and acidic residues" evidence="1">
    <location>
        <begin position="138"/>
        <end position="148"/>
    </location>
</feature>
<name>A0A8S1HRT3_9PELO</name>
<evidence type="ECO:0000313" key="3">
    <source>
        <dbReference type="Proteomes" id="UP000835052"/>
    </source>
</evidence>